<dbReference type="PROSITE" id="PS51318">
    <property type="entry name" value="TAT"/>
    <property type="match status" value="1"/>
</dbReference>
<dbReference type="Gene3D" id="3.90.660.10">
    <property type="match status" value="1"/>
</dbReference>
<name>A0A3P1CUJ5_9BACT</name>
<proteinExistence type="inferred from homology"/>
<evidence type="ECO:0000313" key="11">
    <source>
        <dbReference type="EMBL" id="RRB17007.1"/>
    </source>
</evidence>
<organism evidence="11 12">
    <name type="scientific">Larkinella knui</name>
    <dbReference type="NCBI Taxonomy" id="2025310"/>
    <lineage>
        <taxon>Bacteria</taxon>
        <taxon>Pseudomonadati</taxon>
        <taxon>Bacteroidota</taxon>
        <taxon>Cytophagia</taxon>
        <taxon>Cytophagales</taxon>
        <taxon>Spirosomataceae</taxon>
        <taxon>Larkinella</taxon>
    </lineage>
</organism>
<evidence type="ECO:0000256" key="2">
    <source>
        <dbReference type="ARBA" id="ARBA00004814"/>
    </source>
</evidence>
<dbReference type="InterPro" id="IPR036188">
    <property type="entry name" value="FAD/NAD-bd_sf"/>
</dbReference>
<comment type="similarity">
    <text evidence="3">Belongs to the tryptophan 2-monooxygenase family.</text>
</comment>
<keyword evidence="12" id="KW-1185">Reference proteome</keyword>
<evidence type="ECO:0000256" key="1">
    <source>
        <dbReference type="ARBA" id="ARBA00001974"/>
    </source>
</evidence>
<dbReference type="Gene3D" id="1.10.405.10">
    <property type="entry name" value="Guanine Nucleotide Dissociation Inhibitor, domain 1"/>
    <property type="match status" value="1"/>
</dbReference>
<dbReference type="AlphaFoldDB" id="A0A3P1CUJ5"/>
<dbReference type="EMBL" id="RQJP01000001">
    <property type="protein sequence ID" value="RRB17007.1"/>
    <property type="molecule type" value="Genomic_DNA"/>
</dbReference>
<dbReference type="SUPFAM" id="SSF51905">
    <property type="entry name" value="FAD/NAD(P)-binding domain"/>
    <property type="match status" value="1"/>
</dbReference>
<dbReference type="InterPro" id="IPR001613">
    <property type="entry name" value="Flavin_amine_oxidase"/>
</dbReference>
<feature type="domain" description="Amine oxidase" evidence="10">
    <location>
        <begin position="63"/>
        <end position="491"/>
    </location>
</feature>
<evidence type="ECO:0000256" key="8">
    <source>
        <dbReference type="ARBA" id="ARBA00047321"/>
    </source>
</evidence>
<comment type="catalytic activity">
    <reaction evidence="8">
        <text>L-tryptophan + O2 = indole-3-acetamide + CO2 + H2O</text>
        <dbReference type="Rhea" id="RHEA:16165"/>
        <dbReference type="ChEBI" id="CHEBI:15377"/>
        <dbReference type="ChEBI" id="CHEBI:15379"/>
        <dbReference type="ChEBI" id="CHEBI:16031"/>
        <dbReference type="ChEBI" id="CHEBI:16526"/>
        <dbReference type="ChEBI" id="CHEBI:57912"/>
        <dbReference type="EC" id="1.13.12.3"/>
    </reaction>
</comment>
<accession>A0A3P1CUJ5</accession>
<evidence type="ECO:0000259" key="10">
    <source>
        <dbReference type="Pfam" id="PF01593"/>
    </source>
</evidence>
<dbReference type="InterPro" id="IPR002937">
    <property type="entry name" value="Amino_oxidase"/>
</dbReference>
<dbReference type="Proteomes" id="UP000274271">
    <property type="component" value="Unassembled WGS sequence"/>
</dbReference>
<comment type="caution">
    <text evidence="11">The sequence shown here is derived from an EMBL/GenBank/DDBJ whole genome shotgun (WGS) entry which is preliminary data.</text>
</comment>
<evidence type="ECO:0000256" key="5">
    <source>
        <dbReference type="ARBA" id="ARBA00017871"/>
    </source>
</evidence>
<dbReference type="EC" id="1.13.12.3" evidence="4"/>
<sequence length="506" mass="56029">MPRIPKIVRLLRNESVRPTSEPVSRRSFLRQTSGLVLAGGLLPLLSKCRTQTAPRIVIIGAGMAGLTAAWHLEKAGFQPTLYESSARTGGRIVSAENVVAPGIITEMGGEFIDSNHSDMLAFCRAFQLPLLDLKTPAEKKLIGTDYYFGGRRIREQEIIEAFRPFAGRIQQDIDSLPESLDPNHLLVKVLDHQSIDEYLTRIGITGWLFNLISSSFTSELGLPAGDQTSLNLLVVLKTDTSNGFEIYGESDERFKVIGGNEKIVTELYKRLKSPIHTGFHLERIAPKDSGYELSFANGKQVGADFLIITLPFSVLREVDFKVDMPARKRRCIQELGYGMQSKLFIGVNERIWRPEGYSGYVLSDHIHNGWDSSQMQTGNRGPGGYSLFLGADKGKNLTISQYQQYLDGCDRVFPGMKRAANGRKGYYNWNENRLARGAYACYKVGQVSAIGNTESEKVGTIFFAGEHCSQSFQGFMNGAAETGRKAAEGILKIVQGNGRPKLETHS</sequence>
<comment type="pathway">
    <text evidence="2">Plant hormone metabolism; auxin biosynthesis.</text>
</comment>
<dbReference type="GO" id="GO:0050361">
    <property type="term" value="F:tryptophan 2-monooxygenase activity"/>
    <property type="evidence" value="ECO:0007669"/>
    <property type="project" value="UniProtKB-EC"/>
</dbReference>
<dbReference type="PANTHER" id="PTHR10742">
    <property type="entry name" value="FLAVIN MONOAMINE OXIDASE"/>
    <property type="match status" value="1"/>
</dbReference>
<protein>
    <recommendedName>
        <fullName evidence="5">Tryptophan 2-monooxygenase</fullName>
        <ecNumber evidence="4">1.13.12.3</ecNumber>
    </recommendedName>
</protein>
<comment type="cofactor">
    <cofactor evidence="1">
        <name>FAD</name>
        <dbReference type="ChEBI" id="CHEBI:57692"/>
    </cofactor>
</comment>
<dbReference type="PANTHER" id="PTHR10742:SF410">
    <property type="entry name" value="LYSINE-SPECIFIC HISTONE DEMETHYLASE 2"/>
    <property type="match status" value="1"/>
</dbReference>
<dbReference type="GO" id="GO:0009851">
    <property type="term" value="P:auxin biosynthetic process"/>
    <property type="evidence" value="ECO:0007669"/>
    <property type="project" value="UniProtKB-KW"/>
</dbReference>
<dbReference type="InterPro" id="IPR006311">
    <property type="entry name" value="TAT_signal"/>
</dbReference>
<evidence type="ECO:0000256" key="6">
    <source>
        <dbReference type="ARBA" id="ARBA00023002"/>
    </source>
</evidence>
<evidence type="ECO:0000256" key="7">
    <source>
        <dbReference type="ARBA" id="ARBA00023070"/>
    </source>
</evidence>
<gene>
    <name evidence="11" type="ORF">EHT87_01615</name>
</gene>
<evidence type="ECO:0000256" key="3">
    <source>
        <dbReference type="ARBA" id="ARBA00005833"/>
    </source>
</evidence>
<dbReference type="OrthoDB" id="9767561at2"/>
<keyword evidence="7" id="KW-0073">Auxin biosynthesis</keyword>
<keyword evidence="6" id="KW-0560">Oxidoreductase</keyword>
<dbReference type="Gene3D" id="3.50.50.60">
    <property type="entry name" value="FAD/NAD(P)-binding domain"/>
    <property type="match status" value="1"/>
</dbReference>
<dbReference type="RefSeq" id="WP_124903178.1">
    <property type="nucleotide sequence ID" value="NZ_RQJP01000001.1"/>
</dbReference>
<dbReference type="Pfam" id="PF01593">
    <property type="entry name" value="Amino_oxidase"/>
    <property type="match status" value="1"/>
</dbReference>
<feature type="binding site" evidence="9">
    <location>
        <position position="388"/>
    </location>
    <ligand>
        <name>substrate</name>
    </ligand>
</feature>
<reference evidence="11 12" key="1">
    <citation type="submission" date="2018-11" db="EMBL/GenBank/DDBJ databases">
        <authorList>
            <person name="Zhou Z."/>
            <person name="Wang G."/>
        </authorList>
    </citation>
    <scope>NUCLEOTIDE SEQUENCE [LARGE SCALE GENOMIC DNA]</scope>
    <source>
        <strain evidence="11 12">KCTC42998</strain>
    </source>
</reference>
<evidence type="ECO:0000313" key="12">
    <source>
        <dbReference type="Proteomes" id="UP000274271"/>
    </source>
</evidence>
<evidence type="ECO:0000256" key="9">
    <source>
        <dbReference type="PIRSR" id="PIRSR601613-1"/>
    </source>
</evidence>
<dbReference type="PRINTS" id="PR00757">
    <property type="entry name" value="AMINEOXDASEF"/>
</dbReference>
<dbReference type="InterPro" id="IPR050281">
    <property type="entry name" value="Flavin_monoamine_oxidase"/>
</dbReference>
<evidence type="ECO:0000256" key="4">
    <source>
        <dbReference type="ARBA" id="ARBA00012535"/>
    </source>
</evidence>